<dbReference type="PANTHER" id="PTHR42791">
    <property type="entry name" value="GNAT FAMILY ACETYLTRANSFERASE"/>
    <property type="match status" value="1"/>
</dbReference>
<reference evidence="2 3" key="1">
    <citation type="submission" date="2020-12" db="EMBL/GenBank/DDBJ databases">
        <title>Hymenobacter sp.</title>
        <authorList>
            <person name="Kim M.K."/>
        </authorList>
    </citation>
    <scope>NUCLEOTIDE SEQUENCE [LARGE SCALE GENOMIC DNA]</scope>
    <source>
        <strain evidence="2 3">BT442</strain>
    </source>
</reference>
<organism evidence="2 3">
    <name type="scientific">Hymenobacter negativus</name>
    <dbReference type="NCBI Taxonomy" id="2795026"/>
    <lineage>
        <taxon>Bacteria</taxon>
        <taxon>Pseudomonadati</taxon>
        <taxon>Bacteroidota</taxon>
        <taxon>Cytophagia</taxon>
        <taxon>Cytophagales</taxon>
        <taxon>Hymenobacteraceae</taxon>
        <taxon>Hymenobacter</taxon>
    </lineage>
</organism>
<dbReference type="Gene3D" id="3.40.630.30">
    <property type="match status" value="1"/>
</dbReference>
<dbReference type="PROSITE" id="PS51186">
    <property type="entry name" value="GNAT"/>
    <property type="match status" value="1"/>
</dbReference>
<name>A0ABS0QEK4_9BACT</name>
<feature type="domain" description="N-acetyltransferase" evidence="1">
    <location>
        <begin position="74"/>
        <end position="221"/>
    </location>
</feature>
<dbReference type="SUPFAM" id="SSF55729">
    <property type="entry name" value="Acyl-CoA N-acyltransferases (Nat)"/>
    <property type="match status" value="1"/>
</dbReference>
<sequence>MLVSPPRPSIAAASIYPVTTLPARRLEPADMVWAAALLEAACADHPVLKYCCTGPDAKSQKIWLLEQLLRFGLRYGRVYTNADASAIAVWLGPSHPAVTLRRLLRMGLLPAALWRLDWAGFQRLRHFLVASAWLRRQSLTATSHYYLLALAVHPAHRGHGLGRRLMQATLAAMQATHAPCYLDAQRSEVLLFFQRLGFQTTGQCSAGHDAEAPVNWGLLREGHA</sequence>
<dbReference type="RefSeq" id="WP_198068031.1">
    <property type="nucleotide sequence ID" value="NZ_JAEDAD010000002.1"/>
</dbReference>
<dbReference type="PANTHER" id="PTHR42791:SF1">
    <property type="entry name" value="N-ACETYLTRANSFERASE DOMAIN-CONTAINING PROTEIN"/>
    <property type="match status" value="1"/>
</dbReference>
<dbReference type="Proteomes" id="UP000625631">
    <property type="component" value="Unassembled WGS sequence"/>
</dbReference>
<gene>
    <name evidence="2" type="ORF">I7X13_21215</name>
</gene>
<protein>
    <submittedName>
        <fullName evidence="2">GNAT family N-acetyltransferase</fullName>
    </submittedName>
</protein>
<dbReference type="InterPro" id="IPR016181">
    <property type="entry name" value="Acyl_CoA_acyltransferase"/>
</dbReference>
<keyword evidence="3" id="KW-1185">Reference proteome</keyword>
<comment type="caution">
    <text evidence="2">The sequence shown here is derived from an EMBL/GenBank/DDBJ whole genome shotgun (WGS) entry which is preliminary data.</text>
</comment>
<proteinExistence type="predicted"/>
<dbReference type="InterPro" id="IPR052523">
    <property type="entry name" value="Trichothecene_AcTrans"/>
</dbReference>
<dbReference type="CDD" id="cd04301">
    <property type="entry name" value="NAT_SF"/>
    <property type="match status" value="1"/>
</dbReference>
<dbReference type="InterPro" id="IPR000182">
    <property type="entry name" value="GNAT_dom"/>
</dbReference>
<evidence type="ECO:0000313" key="3">
    <source>
        <dbReference type="Proteomes" id="UP000625631"/>
    </source>
</evidence>
<evidence type="ECO:0000313" key="2">
    <source>
        <dbReference type="EMBL" id="MBH8560589.1"/>
    </source>
</evidence>
<accession>A0ABS0QEK4</accession>
<dbReference type="EMBL" id="JAEDAE010000018">
    <property type="protein sequence ID" value="MBH8560589.1"/>
    <property type="molecule type" value="Genomic_DNA"/>
</dbReference>
<evidence type="ECO:0000259" key="1">
    <source>
        <dbReference type="PROSITE" id="PS51186"/>
    </source>
</evidence>
<dbReference type="Pfam" id="PF13508">
    <property type="entry name" value="Acetyltransf_7"/>
    <property type="match status" value="1"/>
</dbReference>